<dbReference type="CTD" id="9694"/>
<name>A0A913ZHU5_PATMI</name>
<keyword evidence="8" id="KW-1185">Reference proteome</keyword>
<organism evidence="7 8">
    <name type="scientific">Patiria miniata</name>
    <name type="common">Bat star</name>
    <name type="synonym">Asterina miniata</name>
    <dbReference type="NCBI Taxonomy" id="46514"/>
    <lineage>
        <taxon>Eukaryota</taxon>
        <taxon>Metazoa</taxon>
        <taxon>Echinodermata</taxon>
        <taxon>Eleutherozoa</taxon>
        <taxon>Asterozoa</taxon>
        <taxon>Asteroidea</taxon>
        <taxon>Valvatacea</taxon>
        <taxon>Valvatida</taxon>
        <taxon>Asterinidae</taxon>
        <taxon>Patiria</taxon>
    </lineage>
</organism>
<comment type="function">
    <text evidence="5">Part of the endoplasmic reticulum membrane protein complex (EMC) that enables the energy-independent insertion into endoplasmic reticulum membranes of newly synthesized membrane proteins.</text>
</comment>
<dbReference type="GeneID" id="119724394"/>
<protein>
    <recommendedName>
        <fullName evidence="5">ER membrane protein complex subunit 2</fullName>
    </recommendedName>
</protein>
<feature type="repeat" description="TPR" evidence="4">
    <location>
        <begin position="149"/>
        <end position="182"/>
    </location>
</feature>
<feature type="domain" description="EMC2 TPR-like" evidence="6">
    <location>
        <begin position="84"/>
        <end position="193"/>
    </location>
</feature>
<dbReference type="RefSeq" id="XP_038051353.1">
    <property type="nucleotide sequence ID" value="XM_038195425.1"/>
</dbReference>
<dbReference type="FunFam" id="1.25.40.10:FF:000478">
    <property type="entry name" value="GG16802"/>
    <property type="match status" value="1"/>
</dbReference>
<keyword evidence="5" id="KW-0256">Endoplasmic reticulum</keyword>
<sequence>MAAAISWEDARDQLKKWREESARRSAETLELGEFVLTNHRGLGDEVWAVHEQVCIAALDVGDIAEASSAIDALKAQFPQSKRVKRLQGMKLEAQGRFDDAKLVYEELLKEDSSNAMIRKRLVAIFKAQDRIPDAIKELMKYLESFMADHEAWLELSELYIQEQHYSKAAFCLEELIMSNPHNHLFHQKYAEIRYTQGGTESMEIARKYFAQAVKLNSNNIRALYGLFLAATHLASSQKGTAKSKKDNIRYAAWASQQLQHRYRLAERKESEPQVQHLEKMIDSLQITAS</sequence>
<dbReference type="InterPro" id="IPR039856">
    <property type="entry name" value="EMC2-like"/>
</dbReference>
<dbReference type="SUPFAM" id="SSF48452">
    <property type="entry name" value="TPR-like"/>
    <property type="match status" value="2"/>
</dbReference>
<evidence type="ECO:0000256" key="2">
    <source>
        <dbReference type="ARBA" id="ARBA00022737"/>
    </source>
</evidence>
<evidence type="ECO:0000259" key="6">
    <source>
        <dbReference type="Pfam" id="PF22890"/>
    </source>
</evidence>
<dbReference type="AlphaFoldDB" id="A0A913ZHU5"/>
<dbReference type="GO" id="GO:0072546">
    <property type="term" value="C:EMC complex"/>
    <property type="evidence" value="ECO:0007669"/>
    <property type="project" value="UniProtKB-UniRule"/>
</dbReference>
<dbReference type="OrthoDB" id="124397at2759"/>
<dbReference type="EnsemblMetazoa" id="XM_038195425.1">
    <property type="protein sequence ID" value="XP_038051353.1"/>
    <property type="gene ID" value="LOC119724394"/>
</dbReference>
<comment type="similarity">
    <text evidence="1 5">Belongs to the EMC2 family.</text>
</comment>
<dbReference type="InterPro" id="IPR011990">
    <property type="entry name" value="TPR-like_helical_dom_sf"/>
</dbReference>
<dbReference type="Pfam" id="PF22890">
    <property type="entry name" value="TPR_EMC2"/>
    <property type="match status" value="1"/>
</dbReference>
<dbReference type="OMA" id="MSDQEGW"/>
<keyword evidence="3 4" id="KW-0802">TPR repeat</keyword>
<reference evidence="7" key="1">
    <citation type="submission" date="2022-11" db="UniProtKB">
        <authorList>
            <consortium name="EnsemblMetazoa"/>
        </authorList>
    </citation>
    <scope>IDENTIFICATION</scope>
</reference>
<comment type="subcellular location">
    <subcellularLocation>
        <location evidence="5">Endoplasmic reticulum membrane</location>
        <topology evidence="5">Peripheral membrane protein</topology>
        <orientation evidence="5">Cytoplasmic side</orientation>
    </subcellularLocation>
</comment>
<evidence type="ECO:0000313" key="7">
    <source>
        <dbReference type="EnsemblMetazoa" id="XP_038051353.1"/>
    </source>
</evidence>
<evidence type="ECO:0000313" key="8">
    <source>
        <dbReference type="Proteomes" id="UP000887568"/>
    </source>
</evidence>
<evidence type="ECO:0000256" key="4">
    <source>
        <dbReference type="PROSITE-ProRule" id="PRU00339"/>
    </source>
</evidence>
<dbReference type="Gene3D" id="1.25.40.10">
    <property type="entry name" value="Tetratricopeptide repeat domain"/>
    <property type="match status" value="1"/>
</dbReference>
<proteinExistence type="inferred from homology"/>
<dbReference type="Proteomes" id="UP000887568">
    <property type="component" value="Unplaced"/>
</dbReference>
<keyword evidence="5" id="KW-0472">Membrane</keyword>
<evidence type="ECO:0000256" key="5">
    <source>
        <dbReference type="RuleBase" id="RU367091"/>
    </source>
</evidence>
<comment type="subunit">
    <text evidence="5">Component of the ER membrane protein complex (EMC).</text>
</comment>
<keyword evidence="2" id="KW-0677">Repeat</keyword>
<dbReference type="PROSITE" id="PS50005">
    <property type="entry name" value="TPR"/>
    <property type="match status" value="1"/>
</dbReference>
<dbReference type="PANTHER" id="PTHR12760">
    <property type="entry name" value="TETRATRICOPEPTIDE REPEAT PROTEIN"/>
    <property type="match status" value="1"/>
</dbReference>
<dbReference type="InterPro" id="IPR019734">
    <property type="entry name" value="TPR_rpt"/>
</dbReference>
<evidence type="ECO:0000256" key="1">
    <source>
        <dbReference type="ARBA" id="ARBA00010361"/>
    </source>
</evidence>
<dbReference type="InterPro" id="IPR055217">
    <property type="entry name" value="TPR_EMC2"/>
</dbReference>
<evidence type="ECO:0000256" key="3">
    <source>
        <dbReference type="ARBA" id="ARBA00022803"/>
    </source>
</evidence>
<accession>A0A913ZHU5</accession>